<dbReference type="Proteomes" id="UP001519654">
    <property type="component" value="Unassembled WGS sequence"/>
</dbReference>
<evidence type="ECO:0000313" key="4">
    <source>
        <dbReference type="Proteomes" id="UP001519654"/>
    </source>
</evidence>
<sequence>MRDGLGRTQTVLVLGGTSEIGTAIADALRPDTLILAGRDPIALKEAAGDLARPGRHVETMCYEATAAAATVVDVLAAATARCGDLDVVVLSVGALTDEGQLGSDTTAVETALRTTMLGPMLAAHATAMRLRDQGHGTLVVLSSVAAVRTRAGLLTYGVAKTALDVYARRLGAQLRGSGARVLVVRPGHVRTRMTRGLPEAPFTTTVQAVATRVLAALSRRTAVAYAPAVLRPVMAGVRLLPPAVFERLNAVKPAPRITPASSESEERTS</sequence>
<dbReference type="RefSeq" id="WP_215792250.1">
    <property type="nucleotide sequence ID" value="NZ_JAHKKG010000010.1"/>
</dbReference>
<dbReference type="Gene3D" id="3.40.50.720">
    <property type="entry name" value="NAD(P)-binding Rossmann-like Domain"/>
    <property type="match status" value="1"/>
</dbReference>
<gene>
    <name evidence="3" type="ORF">KOI35_31255</name>
</gene>
<reference evidence="3 4" key="1">
    <citation type="submission" date="2021-06" db="EMBL/GenBank/DDBJ databases">
        <title>Actinoplanes lichenicola sp. nov., and Actinoplanes ovalisporus sp. nov., isolated from lichen in Thailand.</title>
        <authorList>
            <person name="Saeng-In P."/>
            <person name="Kanchanasin P."/>
            <person name="Yuki M."/>
            <person name="Kudo T."/>
            <person name="Ohkuma M."/>
            <person name="Phongsopitanun W."/>
            <person name="Tanasupawat S."/>
        </authorList>
    </citation>
    <scope>NUCLEOTIDE SEQUENCE [LARGE SCALE GENOMIC DNA]</scope>
    <source>
        <strain evidence="3 4">NBRC 110975</strain>
    </source>
</reference>
<keyword evidence="4" id="KW-1185">Reference proteome</keyword>
<keyword evidence="2" id="KW-0560">Oxidoreductase</keyword>
<name>A0ABS5YZ80_9ACTN</name>
<comment type="similarity">
    <text evidence="1">Belongs to the short-chain dehydrogenases/reductases (SDR) family.</text>
</comment>
<protein>
    <submittedName>
        <fullName evidence="3">SDR family NAD(P)-dependent oxidoreductase</fullName>
    </submittedName>
</protein>
<proteinExistence type="inferred from homology"/>
<dbReference type="PANTHER" id="PTHR43669:SF6">
    <property type="entry name" value="DECAPRENYLPHOSPHORYL-2-KETO-BETA-D-ERYTHRO-PENTOSE REDUCTASE"/>
    <property type="match status" value="1"/>
</dbReference>
<dbReference type="InterPro" id="IPR036291">
    <property type="entry name" value="NAD(P)-bd_dom_sf"/>
</dbReference>
<evidence type="ECO:0000313" key="3">
    <source>
        <dbReference type="EMBL" id="MBU2667999.1"/>
    </source>
</evidence>
<accession>A0ABS5YZ80</accession>
<comment type="caution">
    <text evidence="3">The sequence shown here is derived from an EMBL/GenBank/DDBJ whole genome shotgun (WGS) entry which is preliminary data.</text>
</comment>
<dbReference type="PRINTS" id="PR00081">
    <property type="entry name" value="GDHRDH"/>
</dbReference>
<evidence type="ECO:0000256" key="1">
    <source>
        <dbReference type="ARBA" id="ARBA00006484"/>
    </source>
</evidence>
<organism evidence="3 4">
    <name type="scientific">Paractinoplanes bogorensis</name>
    <dbReference type="NCBI Taxonomy" id="1610840"/>
    <lineage>
        <taxon>Bacteria</taxon>
        <taxon>Bacillati</taxon>
        <taxon>Actinomycetota</taxon>
        <taxon>Actinomycetes</taxon>
        <taxon>Micromonosporales</taxon>
        <taxon>Micromonosporaceae</taxon>
        <taxon>Paractinoplanes</taxon>
    </lineage>
</organism>
<dbReference type="SUPFAM" id="SSF51735">
    <property type="entry name" value="NAD(P)-binding Rossmann-fold domains"/>
    <property type="match status" value="1"/>
</dbReference>
<dbReference type="PANTHER" id="PTHR43669">
    <property type="entry name" value="5-KETO-D-GLUCONATE 5-REDUCTASE"/>
    <property type="match status" value="1"/>
</dbReference>
<dbReference type="EMBL" id="JAHKKG010000010">
    <property type="protein sequence ID" value="MBU2667999.1"/>
    <property type="molecule type" value="Genomic_DNA"/>
</dbReference>
<dbReference type="CDD" id="cd05233">
    <property type="entry name" value="SDR_c"/>
    <property type="match status" value="1"/>
</dbReference>
<evidence type="ECO:0000256" key="2">
    <source>
        <dbReference type="ARBA" id="ARBA00023002"/>
    </source>
</evidence>
<dbReference type="InterPro" id="IPR002347">
    <property type="entry name" value="SDR_fam"/>
</dbReference>
<dbReference type="Pfam" id="PF00106">
    <property type="entry name" value="adh_short"/>
    <property type="match status" value="1"/>
</dbReference>